<protein>
    <recommendedName>
        <fullName evidence="6">Protein kinase domain-containing protein</fullName>
    </recommendedName>
</protein>
<evidence type="ECO:0000313" key="7">
    <source>
        <dbReference type="EMBL" id="OQD84587.1"/>
    </source>
</evidence>
<evidence type="ECO:0000259" key="6">
    <source>
        <dbReference type="PROSITE" id="PS50011"/>
    </source>
</evidence>
<keyword evidence="3" id="KW-0547">Nucleotide-binding</keyword>
<dbReference type="PROSITE" id="PS50011">
    <property type="entry name" value="PROTEIN_KINASE_DOM"/>
    <property type="match status" value="1"/>
</dbReference>
<evidence type="ECO:0000256" key="2">
    <source>
        <dbReference type="ARBA" id="ARBA00022679"/>
    </source>
</evidence>
<accession>A0A1V6Q6D3</accession>
<dbReference type="SUPFAM" id="SSF56112">
    <property type="entry name" value="Protein kinase-like (PK-like)"/>
    <property type="match status" value="1"/>
</dbReference>
<evidence type="ECO:0000256" key="4">
    <source>
        <dbReference type="ARBA" id="ARBA00022777"/>
    </source>
</evidence>
<organism evidence="7 8">
    <name type="scientific">Penicillium antarcticum</name>
    <dbReference type="NCBI Taxonomy" id="416450"/>
    <lineage>
        <taxon>Eukaryota</taxon>
        <taxon>Fungi</taxon>
        <taxon>Dikarya</taxon>
        <taxon>Ascomycota</taxon>
        <taxon>Pezizomycotina</taxon>
        <taxon>Eurotiomycetes</taxon>
        <taxon>Eurotiomycetidae</taxon>
        <taxon>Eurotiales</taxon>
        <taxon>Aspergillaceae</taxon>
        <taxon>Penicillium</taxon>
    </lineage>
</organism>
<dbReference type="InterPro" id="IPR011009">
    <property type="entry name" value="Kinase-like_dom_sf"/>
</dbReference>
<dbReference type="Pfam" id="PF00069">
    <property type="entry name" value="Pkinase"/>
    <property type="match status" value="1"/>
</dbReference>
<comment type="caution">
    <text evidence="7">The sequence shown here is derived from an EMBL/GenBank/DDBJ whole genome shotgun (WGS) entry which is preliminary data.</text>
</comment>
<evidence type="ECO:0000256" key="1">
    <source>
        <dbReference type="ARBA" id="ARBA00022527"/>
    </source>
</evidence>
<dbReference type="InterPro" id="IPR000719">
    <property type="entry name" value="Prot_kinase_dom"/>
</dbReference>
<keyword evidence="8" id="KW-1185">Reference proteome</keyword>
<dbReference type="Gene3D" id="1.10.510.10">
    <property type="entry name" value="Transferase(Phosphotransferase) domain 1"/>
    <property type="match status" value="1"/>
</dbReference>
<gene>
    <name evidence="7" type="ORF">PENANT_c012G05075</name>
</gene>
<dbReference type="GO" id="GO:0004674">
    <property type="term" value="F:protein serine/threonine kinase activity"/>
    <property type="evidence" value="ECO:0007669"/>
    <property type="project" value="UniProtKB-KW"/>
</dbReference>
<evidence type="ECO:0000256" key="5">
    <source>
        <dbReference type="ARBA" id="ARBA00022840"/>
    </source>
</evidence>
<evidence type="ECO:0000256" key="3">
    <source>
        <dbReference type="ARBA" id="ARBA00022741"/>
    </source>
</evidence>
<proteinExistence type="predicted"/>
<reference evidence="8" key="1">
    <citation type="journal article" date="2017" name="Nat. Microbiol.">
        <title>Global analysis of biosynthetic gene clusters reveals vast potential of secondary metabolite production in Penicillium species.</title>
        <authorList>
            <person name="Nielsen J.C."/>
            <person name="Grijseels S."/>
            <person name="Prigent S."/>
            <person name="Ji B."/>
            <person name="Dainat J."/>
            <person name="Nielsen K.F."/>
            <person name="Frisvad J.C."/>
            <person name="Workman M."/>
            <person name="Nielsen J."/>
        </authorList>
    </citation>
    <scope>NUCLEOTIDE SEQUENCE [LARGE SCALE GENOMIC DNA]</scope>
    <source>
        <strain evidence="8">IBT 31811</strain>
    </source>
</reference>
<feature type="domain" description="Protein kinase" evidence="6">
    <location>
        <begin position="1"/>
        <end position="198"/>
    </location>
</feature>
<dbReference type="Proteomes" id="UP000191672">
    <property type="component" value="Unassembled WGS sequence"/>
</dbReference>
<dbReference type="InterPro" id="IPR050494">
    <property type="entry name" value="Ser_Thr_dual-spec_kinase"/>
</dbReference>
<dbReference type="STRING" id="416450.A0A1V6Q6D3"/>
<sequence>MPHVDTLSERCFVDMLGAPEVGKVRRRDGKPVGPSLPEYIVRAASYQGWTPTQAVKIIDLGESFLNTKAPKTLHTPLPLRAPEVIFQYRVDYRVDLWSLGCMLFELFTGQPPFDTFMTTPTVLVRQMQDTASDFLPVKWQNSWAAMKEKDNNPRETPGPDLQEWLEDVYSGAQKQDLTREDITRLGMLIGKLLHFEPP</sequence>
<dbReference type="EMBL" id="MDYN01000012">
    <property type="protein sequence ID" value="OQD84587.1"/>
    <property type="molecule type" value="Genomic_DNA"/>
</dbReference>
<dbReference type="AlphaFoldDB" id="A0A1V6Q6D3"/>
<dbReference type="GO" id="GO:0005524">
    <property type="term" value="F:ATP binding"/>
    <property type="evidence" value="ECO:0007669"/>
    <property type="project" value="UniProtKB-KW"/>
</dbReference>
<evidence type="ECO:0000313" key="8">
    <source>
        <dbReference type="Proteomes" id="UP000191672"/>
    </source>
</evidence>
<keyword evidence="2" id="KW-0808">Transferase</keyword>
<keyword evidence="4" id="KW-0418">Kinase</keyword>
<name>A0A1V6Q6D3_9EURO</name>
<dbReference type="PANTHER" id="PTHR24058">
    <property type="entry name" value="DUAL SPECIFICITY PROTEIN KINASE"/>
    <property type="match status" value="1"/>
</dbReference>
<keyword evidence="1" id="KW-0723">Serine/threonine-protein kinase</keyword>
<keyword evidence="5" id="KW-0067">ATP-binding</keyword>